<dbReference type="InterPro" id="IPR029063">
    <property type="entry name" value="SAM-dependent_MTases_sf"/>
</dbReference>
<feature type="domain" description="DNA methylase N-4/N-6" evidence="9">
    <location>
        <begin position="28"/>
        <end position="304"/>
    </location>
</feature>
<gene>
    <name evidence="10" type="ORF">GCM10010446_12590</name>
</gene>
<evidence type="ECO:0000256" key="3">
    <source>
        <dbReference type="ARBA" id="ARBA00022679"/>
    </source>
</evidence>
<dbReference type="PROSITE" id="PS00093">
    <property type="entry name" value="N4_MTASE"/>
    <property type="match status" value="1"/>
</dbReference>
<comment type="catalytic activity">
    <reaction evidence="7">
        <text>a 2'-deoxycytidine in DNA + S-adenosyl-L-methionine = an N(4)-methyl-2'-deoxycytidine in DNA + S-adenosyl-L-homocysteine + H(+)</text>
        <dbReference type="Rhea" id="RHEA:16857"/>
        <dbReference type="Rhea" id="RHEA-COMP:11369"/>
        <dbReference type="Rhea" id="RHEA-COMP:13674"/>
        <dbReference type="ChEBI" id="CHEBI:15378"/>
        <dbReference type="ChEBI" id="CHEBI:57856"/>
        <dbReference type="ChEBI" id="CHEBI:59789"/>
        <dbReference type="ChEBI" id="CHEBI:85452"/>
        <dbReference type="ChEBI" id="CHEBI:137933"/>
        <dbReference type="EC" id="2.1.1.113"/>
    </reaction>
</comment>
<evidence type="ECO:0000313" key="11">
    <source>
        <dbReference type="Proteomes" id="UP001500403"/>
    </source>
</evidence>
<keyword evidence="3" id="KW-0808">Transferase</keyword>
<evidence type="ECO:0000313" key="10">
    <source>
        <dbReference type="EMBL" id="GAA2929509.1"/>
    </source>
</evidence>
<keyword evidence="2" id="KW-0489">Methyltransferase</keyword>
<evidence type="ECO:0000256" key="6">
    <source>
        <dbReference type="ARBA" id="ARBA00023125"/>
    </source>
</evidence>
<keyword evidence="11" id="KW-1185">Reference proteome</keyword>
<dbReference type="PANTHER" id="PTHR13370">
    <property type="entry name" value="RNA METHYLASE-RELATED"/>
    <property type="match status" value="1"/>
</dbReference>
<protein>
    <recommendedName>
        <fullName evidence="8">Methyltransferase</fullName>
        <ecNumber evidence="8">2.1.1.-</ecNumber>
    </recommendedName>
</protein>
<comment type="similarity">
    <text evidence="1">Belongs to the N(4)/N(6)-methyltransferase family. N(4) subfamily.</text>
</comment>
<dbReference type="RefSeq" id="WP_344491914.1">
    <property type="nucleotide sequence ID" value="NZ_BAAAUD010000013.1"/>
</dbReference>
<dbReference type="InterPro" id="IPR017985">
    <property type="entry name" value="MeTrfase_CN4_CS"/>
</dbReference>
<dbReference type="EC" id="2.1.1.-" evidence="8"/>
<dbReference type="PRINTS" id="PR00508">
    <property type="entry name" value="S21N4MTFRASE"/>
</dbReference>
<evidence type="ECO:0000256" key="2">
    <source>
        <dbReference type="ARBA" id="ARBA00022603"/>
    </source>
</evidence>
<dbReference type="Pfam" id="PF01555">
    <property type="entry name" value="N6_N4_Mtase"/>
    <property type="match status" value="1"/>
</dbReference>
<evidence type="ECO:0000256" key="5">
    <source>
        <dbReference type="ARBA" id="ARBA00022747"/>
    </source>
</evidence>
<dbReference type="InterPro" id="IPR002941">
    <property type="entry name" value="DNA_methylase_N4/N6"/>
</dbReference>
<proteinExistence type="inferred from homology"/>
<keyword evidence="6" id="KW-0238">DNA-binding</keyword>
<accession>A0ABP6JFS0</accession>
<evidence type="ECO:0000256" key="4">
    <source>
        <dbReference type="ARBA" id="ARBA00022691"/>
    </source>
</evidence>
<dbReference type="EMBL" id="BAAAUD010000013">
    <property type="protein sequence ID" value="GAA2929509.1"/>
    <property type="molecule type" value="Genomic_DNA"/>
</dbReference>
<dbReference type="Gene3D" id="3.40.50.150">
    <property type="entry name" value="Vaccinia Virus protein VP39"/>
    <property type="match status" value="1"/>
</dbReference>
<reference evidence="11" key="1">
    <citation type="journal article" date="2019" name="Int. J. Syst. Evol. Microbiol.">
        <title>The Global Catalogue of Microorganisms (GCM) 10K type strain sequencing project: providing services to taxonomists for standard genome sequencing and annotation.</title>
        <authorList>
            <consortium name="The Broad Institute Genomics Platform"/>
            <consortium name="The Broad Institute Genome Sequencing Center for Infectious Disease"/>
            <person name="Wu L."/>
            <person name="Ma J."/>
        </authorList>
    </citation>
    <scope>NUCLEOTIDE SEQUENCE [LARGE SCALE GENOMIC DNA]</scope>
    <source>
        <strain evidence="11">JCM 9088</strain>
    </source>
</reference>
<dbReference type="InterPro" id="IPR001091">
    <property type="entry name" value="RM_Methyltransferase"/>
</dbReference>
<comment type="caution">
    <text evidence="10">The sequence shown here is derived from an EMBL/GenBank/DDBJ whole genome shotgun (WGS) entry which is preliminary data.</text>
</comment>
<dbReference type="Proteomes" id="UP001500403">
    <property type="component" value="Unassembled WGS sequence"/>
</dbReference>
<dbReference type="SUPFAM" id="SSF53335">
    <property type="entry name" value="S-adenosyl-L-methionine-dependent methyltransferases"/>
    <property type="match status" value="1"/>
</dbReference>
<evidence type="ECO:0000256" key="8">
    <source>
        <dbReference type="RuleBase" id="RU362026"/>
    </source>
</evidence>
<evidence type="ECO:0000256" key="7">
    <source>
        <dbReference type="ARBA" id="ARBA00049120"/>
    </source>
</evidence>
<dbReference type="PANTHER" id="PTHR13370:SF3">
    <property type="entry name" value="TRNA (GUANINE(10)-N2)-METHYLTRANSFERASE HOMOLOG"/>
    <property type="match status" value="1"/>
</dbReference>
<dbReference type="CDD" id="cd02440">
    <property type="entry name" value="AdoMet_MTases"/>
    <property type="match status" value="1"/>
</dbReference>
<sequence length="317" mass="34675">MSYYDDGTVRLLLGDALEQMQTLEDGSVDCIVTSPPYFGLRDYGTEGQYGIEASPAEYVETMRRLFAEARRVLAADGTLWLNLGDSYVCSPKGSESKTDGLVGRSNHLTTPAGSGGKNGGGLAAKQLLGIPWRTAFALQDDGWILRNEIIWHKPNAMPESVRDRLSNRHEHLFMFAKKPQYWFDLDAIREPLAAPERKAGARAFRARDLNHARTATGAYTGPDITRGRNPGDIWEIATRPYPAAHFAVFPIDLPTRCIKAGCKPGGTVLDPFSGSGTSGAAARQLGRKYIGIDLNPAYHELAKQRFAQGVLEFGEAS</sequence>
<keyword evidence="4" id="KW-0949">S-adenosyl-L-methionine</keyword>
<organism evidence="10 11">
    <name type="scientific">Streptomyces enissocaesilis</name>
    <dbReference type="NCBI Taxonomy" id="332589"/>
    <lineage>
        <taxon>Bacteria</taxon>
        <taxon>Bacillati</taxon>
        <taxon>Actinomycetota</taxon>
        <taxon>Actinomycetes</taxon>
        <taxon>Kitasatosporales</taxon>
        <taxon>Streptomycetaceae</taxon>
        <taxon>Streptomyces</taxon>
        <taxon>Streptomyces rochei group</taxon>
    </lineage>
</organism>
<evidence type="ECO:0000256" key="1">
    <source>
        <dbReference type="ARBA" id="ARBA00010203"/>
    </source>
</evidence>
<evidence type="ECO:0000259" key="9">
    <source>
        <dbReference type="Pfam" id="PF01555"/>
    </source>
</evidence>
<name>A0ABP6JFS0_9ACTN</name>
<keyword evidence="5" id="KW-0680">Restriction system</keyword>